<evidence type="ECO:0000313" key="2">
    <source>
        <dbReference type="EMBL" id="GME69162.1"/>
    </source>
</evidence>
<sequence length="261" mass="30567">MTFGKKERRYSFDKMTEEELKKKTLTNALRLLYESDEDEPDDTYDDQEKTSGSAVDIAPGTMSIAKEKRKNRKAKNSEVDTLGFEDLDIANSDYEEDETINKKMESEMDIIERKLFNIYRTSPEQLSRTHRKMNERNKLKQETGWSDEQIEGWARMIDKTPSRFKMLEERFIFNSKELNGSLQKSSYRKPKAESDEDDDDDDSKDTLRKTYFEKSSVKNGDNSSGGANKKKQYSRNEKNKAKRANHNRKSGHDKKMAKQFI</sequence>
<feature type="compositionally biased region" description="Basic residues" evidence="1">
    <location>
        <begin position="240"/>
        <end position="261"/>
    </location>
</feature>
<protein>
    <submittedName>
        <fullName evidence="2">Unnamed protein product</fullName>
    </submittedName>
</protein>
<accession>A0A9W6SZ51</accession>
<gene>
    <name evidence="2" type="ORF">Cboi02_000212000</name>
</gene>
<feature type="region of interest" description="Disordered" evidence="1">
    <location>
        <begin position="179"/>
        <end position="261"/>
    </location>
</feature>
<feature type="compositionally biased region" description="Basic and acidic residues" evidence="1">
    <location>
        <begin position="204"/>
        <end position="216"/>
    </location>
</feature>
<reference evidence="2" key="1">
    <citation type="submission" date="2023-04" db="EMBL/GenBank/DDBJ databases">
        <title>Candida boidinii NBRC 10035.</title>
        <authorList>
            <person name="Ichikawa N."/>
            <person name="Sato H."/>
            <person name="Tonouchi N."/>
        </authorList>
    </citation>
    <scope>NUCLEOTIDE SEQUENCE</scope>
    <source>
        <strain evidence="2">NBRC 10035</strain>
    </source>
</reference>
<evidence type="ECO:0000256" key="1">
    <source>
        <dbReference type="SAM" id="MobiDB-lite"/>
    </source>
</evidence>
<evidence type="ECO:0000313" key="3">
    <source>
        <dbReference type="Proteomes" id="UP001165120"/>
    </source>
</evidence>
<proteinExistence type="predicted"/>
<dbReference type="AlphaFoldDB" id="A0A9W6SZ51"/>
<feature type="compositionally biased region" description="Acidic residues" evidence="1">
    <location>
        <begin position="34"/>
        <end position="45"/>
    </location>
</feature>
<comment type="caution">
    <text evidence="2">The sequence shown here is derived from an EMBL/GenBank/DDBJ whole genome shotgun (WGS) entry which is preliminary data.</text>
</comment>
<name>A0A9W6SZ51_CANBO</name>
<feature type="compositionally biased region" description="Acidic residues" evidence="1">
    <location>
        <begin position="194"/>
        <end position="203"/>
    </location>
</feature>
<dbReference type="EMBL" id="BSXN01000596">
    <property type="protein sequence ID" value="GME69162.1"/>
    <property type="molecule type" value="Genomic_DNA"/>
</dbReference>
<feature type="compositionally biased region" description="Polar residues" evidence="1">
    <location>
        <begin position="217"/>
        <end position="226"/>
    </location>
</feature>
<dbReference type="Proteomes" id="UP001165120">
    <property type="component" value="Unassembled WGS sequence"/>
</dbReference>
<keyword evidence="3" id="KW-1185">Reference proteome</keyword>
<feature type="region of interest" description="Disordered" evidence="1">
    <location>
        <begin position="33"/>
        <end position="77"/>
    </location>
</feature>
<organism evidence="2 3">
    <name type="scientific">Candida boidinii</name>
    <name type="common">Yeast</name>
    <dbReference type="NCBI Taxonomy" id="5477"/>
    <lineage>
        <taxon>Eukaryota</taxon>
        <taxon>Fungi</taxon>
        <taxon>Dikarya</taxon>
        <taxon>Ascomycota</taxon>
        <taxon>Saccharomycotina</taxon>
        <taxon>Pichiomycetes</taxon>
        <taxon>Pichiales</taxon>
        <taxon>Pichiaceae</taxon>
        <taxon>Ogataea</taxon>
        <taxon>Ogataea/Candida clade</taxon>
    </lineage>
</organism>